<evidence type="ECO:0000313" key="5">
    <source>
        <dbReference type="RefSeq" id="XP_014678496.1"/>
    </source>
</evidence>
<evidence type="ECO:0000256" key="1">
    <source>
        <dbReference type="ARBA" id="ARBA00008361"/>
    </source>
</evidence>
<evidence type="ECO:0000256" key="3">
    <source>
        <dbReference type="ARBA" id="ARBA00022679"/>
    </source>
</evidence>
<dbReference type="InterPro" id="IPR029063">
    <property type="entry name" value="SAM-dependent_MTases_sf"/>
</dbReference>
<sequence>MTDGSEAVRRRVDAMFGEISRVLRVGGRYVCISLAQEHILAKVLDYFPSRGWMVRVHKLTDADEDKEQTSYFPVFVFVFTKFKKMANMTKVLEMCMYDDDKVTRVADEGEIVAAVHELQQYALVRQQLHTRSHVGEQMSLQLHAAASAQTPRYTLHVVDRPVAAGDAAFAIFIVPQGRATEWMFGSDAGRLQLAKQCGFRRVIVTTLHRDQHYEGLEAIKAELSAKVLELAPAGMPANTQVPFLSVGADIGRRTTVHQGHSELSGDFVVEDVETDAGLFRRLVFLSNQNVVQSEAKLVAVSKNNKKKRKSSGKLSIDTSYLSCQHHHYMVSGIAFVDAISADEKMEAVVVGLGGGALAMYLQQYCEVAVEAVELDPTILDVAVRFYGFTMSETLRVEVCDGLDYIRKLSKEGSKKHMVLLDVDSKDSSVGMSCPPASFVEREFLQTIYNVLHAKNGVLVLNLVCREEALRSLLIETVSAIFPLVYTARVPEEVNEIVYACRRDAATTQRPLPAALERVNAAATRNGAREKLTDVAELLDNLTLHGARAT</sequence>
<proteinExistence type="inferred from homology"/>
<evidence type="ECO:0000313" key="4">
    <source>
        <dbReference type="Proteomes" id="UP000695022"/>
    </source>
</evidence>
<reference evidence="5" key="1">
    <citation type="submission" date="2025-08" db="UniProtKB">
        <authorList>
            <consortium name="RefSeq"/>
        </authorList>
    </citation>
    <scope>IDENTIFICATION</scope>
</reference>
<keyword evidence="2" id="KW-0489">Methyltransferase</keyword>
<dbReference type="Proteomes" id="UP000695022">
    <property type="component" value="Unplaced"/>
</dbReference>
<comment type="similarity">
    <text evidence="1">Belongs to the methyltransferase superfamily.</text>
</comment>
<dbReference type="SUPFAM" id="SSF53335">
    <property type="entry name" value="S-adenosyl-L-methionine-dependent methyltransferases"/>
    <property type="match status" value="1"/>
</dbReference>
<keyword evidence="4" id="KW-1185">Reference proteome</keyword>
<organism evidence="4 5">
    <name type="scientific">Priapulus caudatus</name>
    <name type="common">Priapulid worm</name>
    <dbReference type="NCBI Taxonomy" id="37621"/>
    <lineage>
        <taxon>Eukaryota</taxon>
        <taxon>Metazoa</taxon>
        <taxon>Ecdysozoa</taxon>
        <taxon>Scalidophora</taxon>
        <taxon>Priapulida</taxon>
        <taxon>Priapulimorpha</taxon>
        <taxon>Priapulimorphida</taxon>
        <taxon>Priapulidae</taxon>
        <taxon>Priapulus</taxon>
    </lineage>
</organism>
<dbReference type="PANTHER" id="PTHR12176">
    <property type="entry name" value="SAM-DEPENDENT METHYLTRANSFERASE SUPERFAMILY PROTEIN"/>
    <property type="match status" value="1"/>
</dbReference>
<evidence type="ECO:0000256" key="2">
    <source>
        <dbReference type="ARBA" id="ARBA00022603"/>
    </source>
</evidence>
<dbReference type="GeneID" id="106818288"/>
<gene>
    <name evidence="5" type="primary">LOC106818288</name>
</gene>
<protein>
    <submittedName>
        <fullName evidence="5">Methyltransferase-like protein 13</fullName>
    </submittedName>
</protein>
<dbReference type="Gene3D" id="3.40.50.150">
    <property type="entry name" value="Vaccinia Virus protein VP39"/>
    <property type="match status" value="2"/>
</dbReference>
<dbReference type="InterPro" id="IPR051419">
    <property type="entry name" value="Lys/N-term_MeTrsfase_sf"/>
</dbReference>
<accession>A0ABM1F225</accession>
<dbReference type="RefSeq" id="XP_014678496.1">
    <property type="nucleotide sequence ID" value="XM_014823010.1"/>
</dbReference>
<name>A0ABM1F225_PRICU</name>
<keyword evidence="3" id="KW-0808">Transferase</keyword>